<dbReference type="PANTHER" id="PTHR22916">
    <property type="entry name" value="GLYCOSYLTRANSFERASE"/>
    <property type="match status" value="1"/>
</dbReference>
<accession>A0A072NS90</accession>
<dbReference type="PATRIC" id="fig|1348973.3.peg.750"/>
<name>A0A072NS90_SCHAZ</name>
<sequence length="286" mass="33032">MAKELLLSVIVATVGRDEEIAHFLKSIVTISTIDDIELIIVDQNEDNRLVPIIQQYNNQLKIVHLKCRKKHANKARNYGASFASGKWLGFADDDCTYQVKTFSEFQRIIIEQQPDIILGGVVDFENHYIGRANQKQTVITKRNVLGKVFEANMYIEKSVFNRIGGFCEDFGPGSSYFAAEGLELLFRAMKQNYKIYYNHRLLVNHPRKIPPYNQYAMTTSFQHSFATGAVLAKFLSAETMYVLLKMILFHWVKLAVFSGLRRKYVFQAYKGTINGFITYLMRKRRL</sequence>
<evidence type="ECO:0000313" key="4">
    <source>
        <dbReference type="Proteomes" id="UP000027936"/>
    </source>
</evidence>
<dbReference type="SUPFAM" id="SSF53448">
    <property type="entry name" value="Nucleotide-diphospho-sugar transferases"/>
    <property type="match status" value="1"/>
</dbReference>
<comment type="similarity">
    <text evidence="1">Belongs to the glycosyltransferase 2 family.</text>
</comment>
<evidence type="ECO:0000259" key="2">
    <source>
        <dbReference type="Pfam" id="PF00535"/>
    </source>
</evidence>
<organism evidence="3 4">
    <name type="scientific">Schinkia azotoformans MEV2011</name>
    <dbReference type="NCBI Taxonomy" id="1348973"/>
    <lineage>
        <taxon>Bacteria</taxon>
        <taxon>Bacillati</taxon>
        <taxon>Bacillota</taxon>
        <taxon>Bacilli</taxon>
        <taxon>Bacillales</taxon>
        <taxon>Bacillaceae</taxon>
        <taxon>Calidifontibacillus/Schinkia group</taxon>
        <taxon>Schinkia</taxon>
    </lineage>
</organism>
<evidence type="ECO:0000256" key="1">
    <source>
        <dbReference type="ARBA" id="ARBA00006739"/>
    </source>
</evidence>
<keyword evidence="3" id="KW-0808">Transferase</keyword>
<gene>
    <name evidence="3" type="ORF">M670_00779</name>
</gene>
<feature type="domain" description="Glycosyltransferase 2-like" evidence="2">
    <location>
        <begin position="8"/>
        <end position="146"/>
    </location>
</feature>
<dbReference type="RefSeq" id="WP_035193441.1">
    <property type="nucleotide sequence ID" value="NZ_JJRY01000002.1"/>
</dbReference>
<dbReference type="CDD" id="cd00761">
    <property type="entry name" value="Glyco_tranf_GTA_type"/>
    <property type="match status" value="1"/>
</dbReference>
<dbReference type="AlphaFoldDB" id="A0A072NS90"/>
<dbReference type="Proteomes" id="UP000027936">
    <property type="component" value="Unassembled WGS sequence"/>
</dbReference>
<dbReference type="InterPro" id="IPR001173">
    <property type="entry name" value="Glyco_trans_2-like"/>
</dbReference>
<reference evidence="3 4" key="1">
    <citation type="submission" date="2014-04" db="EMBL/GenBank/DDBJ databases">
        <title>Draft genome sequence of Bacillus azotoformans MEV2011, a (co-) denitrifying strain unable to grow in the presence of oxygen.</title>
        <authorList>
            <person name="Nielsen M."/>
            <person name="Schreiber L."/>
            <person name="Finster K."/>
            <person name="Schramm A."/>
        </authorList>
    </citation>
    <scope>NUCLEOTIDE SEQUENCE [LARGE SCALE GENOMIC DNA]</scope>
    <source>
        <strain evidence="3 4">MEV2011</strain>
    </source>
</reference>
<proteinExistence type="inferred from homology"/>
<protein>
    <submittedName>
        <fullName evidence="3">Glycosyl transferase</fullName>
    </submittedName>
</protein>
<dbReference type="GO" id="GO:0016740">
    <property type="term" value="F:transferase activity"/>
    <property type="evidence" value="ECO:0007669"/>
    <property type="project" value="UniProtKB-KW"/>
</dbReference>
<dbReference type="InterPro" id="IPR029044">
    <property type="entry name" value="Nucleotide-diphossugar_trans"/>
</dbReference>
<evidence type="ECO:0000313" key="3">
    <source>
        <dbReference type="EMBL" id="KEF39758.1"/>
    </source>
</evidence>
<dbReference type="Pfam" id="PF00535">
    <property type="entry name" value="Glycos_transf_2"/>
    <property type="match status" value="1"/>
</dbReference>
<dbReference type="OrthoDB" id="9815923at2"/>
<comment type="caution">
    <text evidence="3">The sequence shown here is derived from an EMBL/GenBank/DDBJ whole genome shotgun (WGS) entry which is preliminary data.</text>
</comment>
<dbReference type="EMBL" id="JJRY01000002">
    <property type="protein sequence ID" value="KEF39758.1"/>
    <property type="molecule type" value="Genomic_DNA"/>
</dbReference>
<dbReference type="Gene3D" id="3.90.550.10">
    <property type="entry name" value="Spore Coat Polysaccharide Biosynthesis Protein SpsA, Chain A"/>
    <property type="match status" value="1"/>
</dbReference>